<keyword evidence="10" id="KW-1185">Reference proteome</keyword>
<feature type="signal peptide" evidence="7">
    <location>
        <begin position="1"/>
        <end position="24"/>
    </location>
</feature>
<keyword evidence="2 7" id="KW-0732">Signal</keyword>
<dbReference type="PROSITE" id="PS51352">
    <property type="entry name" value="THIOREDOXIN_2"/>
    <property type="match status" value="1"/>
</dbReference>
<dbReference type="InterPro" id="IPR013766">
    <property type="entry name" value="Thioredoxin_domain"/>
</dbReference>
<evidence type="ECO:0000256" key="2">
    <source>
        <dbReference type="ARBA" id="ARBA00022729"/>
    </source>
</evidence>
<name>A0ABM7WSW3_9BACT</name>
<dbReference type="Gene3D" id="3.40.30.10">
    <property type="entry name" value="Glutaredoxin"/>
    <property type="match status" value="1"/>
</dbReference>
<accession>A0ABM7WSW3</accession>
<feature type="domain" description="Thioredoxin" evidence="8">
    <location>
        <begin position="96"/>
        <end position="253"/>
    </location>
</feature>
<feature type="chain" id="PRO_5045356659" description="Thioredoxin domain-containing protein" evidence="7">
    <location>
        <begin position="25"/>
        <end position="310"/>
    </location>
</feature>
<dbReference type="InterPro" id="IPR012336">
    <property type="entry name" value="Thioredoxin-like_fold"/>
</dbReference>
<dbReference type="PANTHER" id="PTHR13887:SF14">
    <property type="entry name" value="DISULFIDE BOND FORMATION PROTEIN D"/>
    <property type="match status" value="1"/>
</dbReference>
<evidence type="ECO:0000256" key="7">
    <source>
        <dbReference type="SAM" id="SignalP"/>
    </source>
</evidence>
<proteinExistence type="inferred from homology"/>
<protein>
    <recommendedName>
        <fullName evidence="8">Thioredoxin domain-containing protein</fullName>
    </recommendedName>
</protein>
<evidence type="ECO:0000256" key="1">
    <source>
        <dbReference type="ARBA" id="ARBA00005791"/>
    </source>
</evidence>
<keyword evidence="5" id="KW-0676">Redox-active center</keyword>
<dbReference type="Pfam" id="PF13462">
    <property type="entry name" value="Thioredoxin_4"/>
    <property type="match status" value="1"/>
</dbReference>
<evidence type="ECO:0000313" key="9">
    <source>
        <dbReference type="EMBL" id="BDG02552.1"/>
    </source>
</evidence>
<dbReference type="PANTHER" id="PTHR13887">
    <property type="entry name" value="GLUTATHIONE S-TRANSFERASE KAPPA"/>
    <property type="match status" value="1"/>
</dbReference>
<keyword evidence="3" id="KW-0560">Oxidoreductase</keyword>
<evidence type="ECO:0000256" key="3">
    <source>
        <dbReference type="ARBA" id="ARBA00023002"/>
    </source>
</evidence>
<evidence type="ECO:0000256" key="6">
    <source>
        <dbReference type="SAM" id="MobiDB-lite"/>
    </source>
</evidence>
<evidence type="ECO:0000313" key="10">
    <source>
        <dbReference type="Proteomes" id="UP001162891"/>
    </source>
</evidence>
<dbReference type="EMBL" id="AP025591">
    <property type="protein sequence ID" value="BDG02552.1"/>
    <property type="molecule type" value="Genomic_DNA"/>
</dbReference>
<evidence type="ECO:0000256" key="4">
    <source>
        <dbReference type="ARBA" id="ARBA00023157"/>
    </source>
</evidence>
<reference evidence="10" key="1">
    <citation type="journal article" date="2022" name="Int. J. Syst. Evol. Microbiol.">
        <title>Anaeromyxobacter oryzae sp. nov., Anaeromyxobacter diazotrophicus sp. nov. and Anaeromyxobacter paludicola sp. nov., isolated from paddy soils.</title>
        <authorList>
            <person name="Itoh H."/>
            <person name="Xu Z."/>
            <person name="Mise K."/>
            <person name="Masuda Y."/>
            <person name="Ushijima N."/>
            <person name="Hayakawa C."/>
            <person name="Shiratori Y."/>
            <person name="Senoo K."/>
        </authorList>
    </citation>
    <scope>NUCLEOTIDE SEQUENCE [LARGE SCALE GENOMIC DNA]</scope>
    <source>
        <strain evidence="10">Red232</strain>
    </source>
</reference>
<evidence type="ECO:0000256" key="5">
    <source>
        <dbReference type="ARBA" id="ARBA00023284"/>
    </source>
</evidence>
<organism evidence="9 10">
    <name type="scientific">Anaeromyxobacter oryzae</name>
    <dbReference type="NCBI Taxonomy" id="2918170"/>
    <lineage>
        <taxon>Bacteria</taxon>
        <taxon>Pseudomonadati</taxon>
        <taxon>Myxococcota</taxon>
        <taxon>Myxococcia</taxon>
        <taxon>Myxococcales</taxon>
        <taxon>Cystobacterineae</taxon>
        <taxon>Anaeromyxobacteraceae</taxon>
        <taxon>Anaeromyxobacter</taxon>
    </lineage>
</organism>
<keyword evidence="4" id="KW-1015">Disulfide bond</keyword>
<dbReference type="InterPro" id="IPR036249">
    <property type="entry name" value="Thioredoxin-like_sf"/>
</dbReference>
<dbReference type="SUPFAM" id="SSF52833">
    <property type="entry name" value="Thioredoxin-like"/>
    <property type="match status" value="1"/>
</dbReference>
<dbReference type="Proteomes" id="UP001162891">
    <property type="component" value="Chromosome"/>
</dbReference>
<dbReference type="PROSITE" id="PS51257">
    <property type="entry name" value="PROKAR_LIPOPROTEIN"/>
    <property type="match status" value="1"/>
</dbReference>
<sequence>MNATKKTVLAALAVSALACRSASSGPAPGGQATAPAGVAPLAANATPEEVVPGVSLEGLSDDQKAVVAEYARSEFCHCGCPHTVSQCLRTHASCKHAPRQAGLAVRIAAAGGRVADVRKVLGEYYASFDRRARLDPTDFGPPLGDAAAPITIIEFSDFTCPFCQALRPTLEAFVKERADRVKLFYKPFPIESHPGALEAAQAGEWAREKGIFWTMHDALFTTPDHSLDGLAETARQAGGDESDLRDALATRKYLAKVRGSQAEARAAGLHGTPTLYLDGRRHSLDFAPESLERSLADEEEWQKNHGWDRD</sequence>
<comment type="similarity">
    <text evidence="1">Belongs to the thioredoxin family. DsbA subfamily.</text>
</comment>
<feature type="region of interest" description="Disordered" evidence="6">
    <location>
        <begin position="291"/>
        <end position="310"/>
    </location>
</feature>
<dbReference type="RefSeq" id="WP_248360244.1">
    <property type="nucleotide sequence ID" value="NZ_AP025591.1"/>
</dbReference>
<gene>
    <name evidence="9" type="ORF">AMOR_15480</name>
</gene>
<evidence type="ECO:0000259" key="8">
    <source>
        <dbReference type="PROSITE" id="PS51352"/>
    </source>
</evidence>